<evidence type="ECO:0000313" key="2">
    <source>
        <dbReference type="EMBL" id="GFP34183.1"/>
    </source>
</evidence>
<dbReference type="NCBIfam" id="TIGR02532">
    <property type="entry name" value="IV_pilin_GFxxxE"/>
    <property type="match status" value="1"/>
</dbReference>
<feature type="transmembrane region" description="Helical" evidence="1">
    <location>
        <begin position="27"/>
        <end position="48"/>
    </location>
</feature>
<evidence type="ECO:0000256" key="1">
    <source>
        <dbReference type="SAM" id="Phobius"/>
    </source>
</evidence>
<comment type="caution">
    <text evidence="2">The sequence shown here is derived from an EMBL/GenBank/DDBJ whole genome shotgun (WGS) entry which is preliminary data.</text>
</comment>
<feature type="non-terminal residue" evidence="2">
    <location>
        <position position="60"/>
    </location>
</feature>
<dbReference type="EMBL" id="BLSA01001012">
    <property type="protein sequence ID" value="GFP34183.1"/>
    <property type="molecule type" value="Genomic_DNA"/>
</dbReference>
<keyword evidence="1" id="KW-1133">Transmembrane helix</keyword>
<reference evidence="2 3" key="1">
    <citation type="journal article" date="2020" name="Front. Microbiol.">
        <title>Single-cell genomics of novel Actinobacteria with the Wood-Ljungdahl pathway discovered in a serpentinizing system.</title>
        <authorList>
            <person name="Merino N."/>
            <person name="Kawai M."/>
            <person name="Boyd E.S."/>
            <person name="Colman D.R."/>
            <person name="McGlynn S.E."/>
            <person name="Nealson K.H."/>
            <person name="Kurokawa K."/>
            <person name="Hongoh Y."/>
        </authorList>
    </citation>
    <scope>NUCLEOTIDE SEQUENCE [LARGE SCALE GENOMIC DNA]</scope>
    <source>
        <strain evidence="2 3">S42</strain>
    </source>
</reference>
<dbReference type="InterPro" id="IPR012902">
    <property type="entry name" value="N_methyl_site"/>
</dbReference>
<accession>A0A6V8PPU5</accession>
<sequence>MLRGEVKGGYCESCIMNRAGFTLVELMITRVIFLIIIAAASVMLQGIITQSKQHHKIAQT</sequence>
<keyword evidence="1" id="KW-0812">Transmembrane</keyword>
<organism evidence="2 3">
    <name type="scientific">Candidatus Hakubella thermalkaliphila</name>
    <dbReference type="NCBI Taxonomy" id="2754717"/>
    <lineage>
        <taxon>Bacteria</taxon>
        <taxon>Bacillati</taxon>
        <taxon>Actinomycetota</taxon>
        <taxon>Actinomycetota incertae sedis</taxon>
        <taxon>Candidatus Hakubellales</taxon>
        <taxon>Candidatus Hakubellaceae</taxon>
        <taxon>Candidatus Hakubella</taxon>
    </lineage>
</organism>
<name>A0A6V8PPU5_9ACTN</name>
<dbReference type="Proteomes" id="UP000568877">
    <property type="component" value="Unassembled WGS sequence"/>
</dbReference>
<evidence type="ECO:0000313" key="3">
    <source>
        <dbReference type="Proteomes" id="UP000568877"/>
    </source>
</evidence>
<dbReference type="Pfam" id="PF07963">
    <property type="entry name" value="N_methyl"/>
    <property type="match status" value="1"/>
</dbReference>
<gene>
    <name evidence="2" type="ORF">HKBW3S42_02523</name>
</gene>
<keyword evidence="1" id="KW-0472">Membrane</keyword>
<evidence type="ECO:0008006" key="4">
    <source>
        <dbReference type="Google" id="ProtNLM"/>
    </source>
</evidence>
<dbReference type="AlphaFoldDB" id="A0A6V8PPU5"/>
<protein>
    <recommendedName>
        <fullName evidence="4">Prepilin-type N-terminal cleavage/methylation domain-containing protein</fullName>
    </recommendedName>
</protein>
<proteinExistence type="predicted"/>